<dbReference type="Proteomes" id="UP000198521">
    <property type="component" value="Unassembled WGS sequence"/>
</dbReference>
<sequence length="54" mass="5731">MKELTLNELVIINGGNDCVDGNHEESTAYQVGQVVGEILQGIGNIIDALSPFSD</sequence>
<reference evidence="1 2" key="1">
    <citation type="submission" date="2016-10" db="EMBL/GenBank/DDBJ databases">
        <authorList>
            <person name="de Groot N.N."/>
        </authorList>
    </citation>
    <scope>NUCLEOTIDE SEQUENCE [LARGE SCALE GENOMIC DNA]</scope>
    <source>
        <strain evidence="1 2">DSM 25232</strain>
    </source>
</reference>
<dbReference type="RefSeq" id="WP_170837026.1">
    <property type="nucleotide sequence ID" value="NZ_FOAB01000002.1"/>
</dbReference>
<proteinExistence type="predicted"/>
<name>A0A1H7KQE4_AQUAM</name>
<protein>
    <submittedName>
        <fullName evidence="1">Uncharacterized protein</fullName>
    </submittedName>
</protein>
<dbReference type="AlphaFoldDB" id="A0A1H7KQE4"/>
<evidence type="ECO:0000313" key="2">
    <source>
        <dbReference type="Proteomes" id="UP000198521"/>
    </source>
</evidence>
<keyword evidence="2" id="KW-1185">Reference proteome</keyword>
<accession>A0A1H7KQE4</accession>
<evidence type="ECO:0000313" key="1">
    <source>
        <dbReference type="EMBL" id="SEK88958.1"/>
    </source>
</evidence>
<organism evidence="1 2">
    <name type="scientific">Aquimarina amphilecti</name>
    <dbReference type="NCBI Taxonomy" id="1038014"/>
    <lineage>
        <taxon>Bacteria</taxon>
        <taxon>Pseudomonadati</taxon>
        <taxon>Bacteroidota</taxon>
        <taxon>Flavobacteriia</taxon>
        <taxon>Flavobacteriales</taxon>
        <taxon>Flavobacteriaceae</taxon>
        <taxon>Aquimarina</taxon>
    </lineage>
</organism>
<gene>
    <name evidence="1" type="ORF">SAMN04487910_1399</name>
</gene>
<dbReference type="STRING" id="1038014.SAMN04487910_1399"/>
<dbReference type="EMBL" id="FOAB01000002">
    <property type="protein sequence ID" value="SEK88958.1"/>
    <property type="molecule type" value="Genomic_DNA"/>
</dbReference>